<dbReference type="Proteomes" id="UP000241867">
    <property type="component" value="Segment"/>
</dbReference>
<dbReference type="EMBL" id="MG383452">
    <property type="protein sequence ID" value="ATW66842.1"/>
    <property type="molecule type" value="Genomic_DNA"/>
</dbReference>
<dbReference type="RefSeq" id="YP_009879504.1">
    <property type="nucleotide sequence ID" value="NC_049427.1"/>
</dbReference>
<evidence type="ECO:0000313" key="1">
    <source>
        <dbReference type="EMBL" id="ATW66842.1"/>
    </source>
</evidence>
<reference evidence="1" key="1">
    <citation type="submission" date="2017-10" db="EMBL/GenBank/DDBJ databases">
        <title>Characterization and Complete Genome Sequence Analysis of a Lytic Bacteriophage FEC14 infecting Escherichia coli O157:H7.</title>
        <authorList>
            <person name="Fan C."/>
            <person name="Zhao C."/>
            <person name="Hao Y."/>
            <person name="Jiang H."/>
            <person name="Sun Y."/>
        </authorList>
    </citation>
    <scope>NUCLEOTIDE SEQUENCE [LARGE SCALE GENOMIC DNA]</scope>
</reference>
<protein>
    <submittedName>
        <fullName evidence="1">Uncharacterized protein</fullName>
    </submittedName>
</protein>
<sequence length="201" mass="21868">MKTFQDFLTEAAPPMSVHIKADKIGKSTEDNIGTFLRVSVSGDKATFETPDGRKIILTGARDIISASGLKDGQFASAQMIDKVDTDTAVKYNKSGKYIDLLDVKSGMGNSFISIDGNKQWKEMTEGGWYAYKGGRPGLARYKIAMVMGPHAGMPSPGEDIEYELPNGGKERGTVMKLNGASKLMDVKNEKGKKVQVSMYVK</sequence>
<accession>A0A2H4PPG4</accession>
<keyword evidence="2" id="KW-1185">Reference proteome</keyword>
<evidence type="ECO:0000313" key="2">
    <source>
        <dbReference type="Proteomes" id="UP000241867"/>
    </source>
</evidence>
<organism evidence="1 2">
    <name type="scientific">Escherichia phage FEC14</name>
    <dbReference type="NCBI Taxonomy" id="2053671"/>
    <lineage>
        <taxon>Viruses</taxon>
        <taxon>Duplodnaviria</taxon>
        <taxon>Heunggongvirae</taxon>
        <taxon>Uroviricota</taxon>
        <taxon>Caudoviricetes</taxon>
        <taxon>Pantevenvirales</taxon>
        <taxon>Ackermannviridae</taxon>
        <taxon>Cvivirinae</taxon>
        <taxon>Kuttervirus</taxon>
        <taxon>Kuttervirus FEC14</taxon>
    </lineage>
</organism>
<proteinExistence type="predicted"/>
<dbReference type="GeneID" id="55808736"/>
<dbReference type="KEGG" id="vg:55808736"/>
<name>A0A2H4PPG4_9CAUD</name>